<reference evidence="12" key="1">
    <citation type="journal article" date="2013" name="Nat. Genet.">
        <title>The draft genomes of soft-shell turtle and green sea turtle yield insights into the development and evolution of the turtle-specific body plan.</title>
        <authorList>
            <person name="Wang Z."/>
            <person name="Pascual-Anaya J."/>
            <person name="Zadissa A."/>
            <person name="Li W."/>
            <person name="Niimura Y."/>
            <person name="Huang Z."/>
            <person name="Li C."/>
            <person name="White S."/>
            <person name="Xiong Z."/>
            <person name="Fang D."/>
            <person name="Wang B."/>
            <person name="Ming Y."/>
            <person name="Chen Y."/>
            <person name="Zheng Y."/>
            <person name="Kuraku S."/>
            <person name="Pignatelli M."/>
            <person name="Herrero J."/>
            <person name="Beal K."/>
            <person name="Nozawa M."/>
            <person name="Li Q."/>
            <person name="Wang J."/>
            <person name="Zhang H."/>
            <person name="Yu L."/>
            <person name="Shigenobu S."/>
            <person name="Wang J."/>
            <person name="Liu J."/>
            <person name="Flicek P."/>
            <person name="Searle S."/>
            <person name="Wang J."/>
            <person name="Kuratani S."/>
            <person name="Yin Y."/>
            <person name="Aken B."/>
            <person name="Zhang G."/>
            <person name="Irie N."/>
        </authorList>
    </citation>
    <scope>NUCLEOTIDE SEQUENCE [LARGE SCALE GENOMIC DNA]</scope>
</reference>
<evidence type="ECO:0000313" key="11">
    <source>
        <dbReference type="EMBL" id="EMP40000.1"/>
    </source>
</evidence>
<dbReference type="PANTHER" id="PTHR12443:SF9">
    <property type="entry name" value="TRANSLOCATION PROTEIN SEC62"/>
    <property type="match status" value="1"/>
</dbReference>
<sequence>MAEWRRHRKQIQEVGELFKEEKAVAKYLRFICPTKSTNRMGHRVDYFIVSKAVDCLLDSKLAKAKKGEEALFTIQESIVDYCNRLLKQQFFH</sequence>
<dbReference type="GO" id="GO:0031204">
    <property type="term" value="P:post-translational protein targeting to membrane, translocation"/>
    <property type="evidence" value="ECO:0007669"/>
    <property type="project" value="TreeGrafter"/>
</dbReference>
<evidence type="ECO:0000256" key="6">
    <source>
        <dbReference type="ARBA" id="ARBA00022824"/>
    </source>
</evidence>
<keyword evidence="6" id="KW-0256">Endoplasmic reticulum</keyword>
<dbReference type="InterPro" id="IPR004728">
    <property type="entry name" value="Sec62"/>
</dbReference>
<dbReference type="PANTHER" id="PTHR12443">
    <property type="entry name" value="TRANSLOCATION PROTEIN SEC62"/>
    <property type="match status" value="1"/>
</dbReference>
<evidence type="ECO:0000256" key="3">
    <source>
        <dbReference type="ARBA" id="ARBA00021257"/>
    </source>
</evidence>
<gene>
    <name evidence="11" type="ORF">UY3_02755</name>
</gene>
<evidence type="ECO:0000256" key="1">
    <source>
        <dbReference type="ARBA" id="ARBA00004477"/>
    </source>
</evidence>
<comment type="subcellular location">
    <subcellularLocation>
        <location evidence="1">Endoplasmic reticulum membrane</location>
        <topology evidence="1">Multi-pass membrane protein</topology>
    </subcellularLocation>
</comment>
<comment type="similarity">
    <text evidence="2">Belongs to the SEC62 family.</text>
</comment>
<evidence type="ECO:0000256" key="9">
    <source>
        <dbReference type="ARBA" id="ARBA00023010"/>
    </source>
</evidence>
<evidence type="ECO:0000313" key="12">
    <source>
        <dbReference type="Proteomes" id="UP000031443"/>
    </source>
</evidence>
<evidence type="ECO:0000256" key="2">
    <source>
        <dbReference type="ARBA" id="ARBA00010604"/>
    </source>
</evidence>
<evidence type="ECO:0000256" key="8">
    <source>
        <dbReference type="ARBA" id="ARBA00022989"/>
    </source>
</evidence>
<accession>M7BW04</accession>
<dbReference type="EMBL" id="KB514919">
    <property type="protein sequence ID" value="EMP40000.1"/>
    <property type="molecule type" value="Genomic_DNA"/>
</dbReference>
<proteinExistence type="inferred from homology"/>
<keyword evidence="9" id="KW-0811">Translocation</keyword>
<keyword evidence="12" id="KW-1185">Reference proteome</keyword>
<organism evidence="11 12">
    <name type="scientific">Chelonia mydas</name>
    <name type="common">Green sea-turtle</name>
    <name type="synonym">Chelonia agassizi</name>
    <dbReference type="NCBI Taxonomy" id="8469"/>
    <lineage>
        <taxon>Eukaryota</taxon>
        <taxon>Metazoa</taxon>
        <taxon>Chordata</taxon>
        <taxon>Craniata</taxon>
        <taxon>Vertebrata</taxon>
        <taxon>Euteleostomi</taxon>
        <taxon>Archelosauria</taxon>
        <taxon>Testudinata</taxon>
        <taxon>Testudines</taxon>
        <taxon>Cryptodira</taxon>
        <taxon>Durocryptodira</taxon>
        <taxon>Americhelydia</taxon>
        <taxon>Chelonioidea</taxon>
        <taxon>Cheloniidae</taxon>
        <taxon>Chelonia</taxon>
    </lineage>
</organism>
<evidence type="ECO:0000256" key="5">
    <source>
        <dbReference type="ARBA" id="ARBA00022692"/>
    </source>
</evidence>
<dbReference type="STRING" id="8469.M7BW04"/>
<protein>
    <recommendedName>
        <fullName evidence="3">Translocation protein SEC62</fullName>
    </recommendedName>
</protein>
<dbReference type="GO" id="GO:0005789">
    <property type="term" value="C:endoplasmic reticulum membrane"/>
    <property type="evidence" value="ECO:0007669"/>
    <property type="project" value="UniProtKB-SubCell"/>
</dbReference>
<keyword evidence="4" id="KW-0813">Transport</keyword>
<evidence type="ECO:0000256" key="10">
    <source>
        <dbReference type="ARBA" id="ARBA00023136"/>
    </source>
</evidence>
<keyword evidence="8" id="KW-1133">Transmembrane helix</keyword>
<dbReference type="Proteomes" id="UP000031443">
    <property type="component" value="Unassembled WGS sequence"/>
</dbReference>
<keyword evidence="10" id="KW-0472">Membrane</keyword>
<keyword evidence="5" id="KW-0812">Transmembrane</keyword>
<evidence type="ECO:0000256" key="7">
    <source>
        <dbReference type="ARBA" id="ARBA00022927"/>
    </source>
</evidence>
<keyword evidence="7" id="KW-0653">Protein transport</keyword>
<name>M7BW04_CHEMY</name>
<dbReference type="AlphaFoldDB" id="M7BW04"/>
<evidence type="ECO:0000256" key="4">
    <source>
        <dbReference type="ARBA" id="ARBA00022448"/>
    </source>
</evidence>